<dbReference type="RefSeq" id="WP_108602591.1">
    <property type="nucleotide sequence ID" value="NZ_CP026604.1"/>
</dbReference>
<accession>A0A2S0VQN9</accession>
<evidence type="ECO:0000259" key="4">
    <source>
        <dbReference type="Pfam" id="PF24656"/>
    </source>
</evidence>
<keyword evidence="2" id="KW-0206">Cytoskeleton</keyword>
<evidence type="ECO:0000256" key="1">
    <source>
        <dbReference type="ARBA" id="ARBA00004245"/>
    </source>
</evidence>
<dbReference type="KEGG" id="cate:C2869_08845"/>
<evidence type="ECO:0000313" key="5">
    <source>
        <dbReference type="EMBL" id="AWB66528.1"/>
    </source>
</evidence>
<keyword evidence="6" id="KW-1185">Reference proteome</keyword>
<feature type="domain" description="CEP76/DRC7 peptidase-like" evidence="4">
    <location>
        <begin position="149"/>
        <end position="267"/>
    </location>
</feature>
<dbReference type="GO" id="GO:0005856">
    <property type="term" value="C:cytoskeleton"/>
    <property type="evidence" value="ECO:0007669"/>
    <property type="project" value="UniProtKB-SubCell"/>
</dbReference>
<dbReference type="PANTHER" id="PTHR20837">
    <property type="entry name" value="CENTROSOMAL PROTEIN-RELATED"/>
    <property type="match status" value="1"/>
</dbReference>
<sequence length="273" mass="31814">MKDRIFDLLGLAFIICVVYLGQYFDAKRQQQNAPVVTPLPKKTSLSPLVYSEPKGLDIIAFTDYRPLNELAPMLARTRDSLLVYSQTRQSKKVVFTITAPGTDYHHHFVHSYLLGYQPFSVDNVMLPLYTLAQRKSYQLDEKQYGGLKEIWQTSRQAYELSRGDCEDHALILADWLITMGEDARVVIGDHDGEGHAWVVLFKDNKQYLLEATRKRGLSRNKAYPLTSQFPLYHPNYMFNRDYFWENTGSKYTTQYAGLNWQKQSQFHYFEPKL</sequence>
<keyword evidence="3" id="KW-0812">Transmembrane</keyword>
<name>A0A2S0VQN9_9ALTE</name>
<keyword evidence="3" id="KW-0472">Membrane</keyword>
<dbReference type="InterPro" id="IPR038765">
    <property type="entry name" value="Papain-like_cys_pep_sf"/>
</dbReference>
<feature type="transmembrane region" description="Helical" evidence="3">
    <location>
        <begin position="5"/>
        <end position="24"/>
    </location>
</feature>
<evidence type="ECO:0000256" key="2">
    <source>
        <dbReference type="ARBA" id="ARBA00023212"/>
    </source>
</evidence>
<dbReference type="InterPro" id="IPR052434">
    <property type="entry name" value="Tectonic-like_complex_comp"/>
</dbReference>
<protein>
    <recommendedName>
        <fullName evidence="4">CEP76/DRC7 peptidase-like domain-containing protein</fullName>
    </recommendedName>
</protein>
<dbReference type="PANTHER" id="PTHR20837:SF0">
    <property type="entry name" value="COILED-COIL AND C2 DOMAIN-CONTAINING PROTEIN 2A"/>
    <property type="match status" value="1"/>
</dbReference>
<dbReference type="InterPro" id="IPR056290">
    <property type="entry name" value="CEPT76/DRC7_peptidase-like_dom"/>
</dbReference>
<evidence type="ECO:0000256" key="3">
    <source>
        <dbReference type="SAM" id="Phobius"/>
    </source>
</evidence>
<dbReference type="Proteomes" id="UP000244441">
    <property type="component" value="Chromosome"/>
</dbReference>
<dbReference type="OrthoDB" id="5726340at2"/>
<organism evidence="5 6">
    <name type="scientific">Saccharobesus litoralis</name>
    <dbReference type="NCBI Taxonomy" id="2172099"/>
    <lineage>
        <taxon>Bacteria</taxon>
        <taxon>Pseudomonadati</taxon>
        <taxon>Pseudomonadota</taxon>
        <taxon>Gammaproteobacteria</taxon>
        <taxon>Alteromonadales</taxon>
        <taxon>Alteromonadaceae</taxon>
        <taxon>Saccharobesus</taxon>
    </lineage>
</organism>
<evidence type="ECO:0000313" key="6">
    <source>
        <dbReference type="Proteomes" id="UP000244441"/>
    </source>
</evidence>
<dbReference type="AlphaFoldDB" id="A0A2S0VQN9"/>
<reference evidence="5 6" key="1">
    <citation type="submission" date="2018-01" db="EMBL/GenBank/DDBJ databases">
        <title>Genome sequence of a Cantenovulum-like bacteria.</title>
        <authorList>
            <person name="Tan W.R."/>
            <person name="Lau N.-S."/>
            <person name="Go F."/>
            <person name="Amirul A.-A.A."/>
        </authorList>
    </citation>
    <scope>NUCLEOTIDE SEQUENCE [LARGE SCALE GENOMIC DNA]</scope>
    <source>
        <strain evidence="5 6">CCB-QB4</strain>
    </source>
</reference>
<dbReference type="Pfam" id="PF24656">
    <property type="entry name" value="CEPT76_peptidase"/>
    <property type="match status" value="1"/>
</dbReference>
<dbReference type="EMBL" id="CP026604">
    <property type="protein sequence ID" value="AWB66528.1"/>
    <property type="molecule type" value="Genomic_DNA"/>
</dbReference>
<gene>
    <name evidence="5" type="ORF">C2869_08845</name>
</gene>
<keyword evidence="2" id="KW-0963">Cytoplasm</keyword>
<comment type="subcellular location">
    <subcellularLocation>
        <location evidence="1">Cytoplasm</location>
        <location evidence="1">Cytoskeleton</location>
    </subcellularLocation>
</comment>
<proteinExistence type="predicted"/>
<dbReference type="SUPFAM" id="SSF54001">
    <property type="entry name" value="Cysteine proteinases"/>
    <property type="match status" value="1"/>
</dbReference>
<keyword evidence="3" id="KW-1133">Transmembrane helix</keyword>
<dbReference type="Gene3D" id="3.10.620.30">
    <property type="match status" value="1"/>
</dbReference>